<evidence type="ECO:0000313" key="2">
    <source>
        <dbReference type="EMBL" id="CAB0029937.1"/>
    </source>
</evidence>
<evidence type="ECO:0000313" key="3">
    <source>
        <dbReference type="Proteomes" id="UP000479190"/>
    </source>
</evidence>
<protein>
    <submittedName>
        <fullName evidence="2">Uncharacterized protein</fullName>
    </submittedName>
</protein>
<reference evidence="2 3" key="1">
    <citation type="submission" date="2020-02" db="EMBL/GenBank/DDBJ databases">
        <authorList>
            <person name="Ferguson B K."/>
        </authorList>
    </citation>
    <scope>NUCLEOTIDE SEQUENCE [LARGE SCALE GENOMIC DNA]</scope>
</reference>
<dbReference type="EMBL" id="CADCXV010000380">
    <property type="protein sequence ID" value="CAB0029937.1"/>
    <property type="molecule type" value="Genomic_DNA"/>
</dbReference>
<proteinExistence type="predicted"/>
<dbReference type="PANTHER" id="PTHR12444:SF9">
    <property type="entry name" value="AGAP013133-PA"/>
    <property type="match status" value="1"/>
</dbReference>
<sequence>MNYHNSNSIVKIDETFGDHIFDARPSEAIAKLKFAYKSKSRRQVNYNLYSMSHPFSSSRATMTNDNDRRPSHERFRDKLEELESLCNASSTDSPDPSLLKRLYLEFSTIADFVIKAPAHRMSSSNAKLLLKCSIKVLAAYFSNKRSNKSKRQSVKRAVFSILRLCAKHRNVDSESFLRLIVDLVVRSEQLWRRCGEALCHDLARHLCSPECGLAEVDLCRELCRGIDRFDDDSDDRKACVGLLLKLVRDRGRRDKNSNEESWPIDADFLRRLLDCYRKATSRRPEHWEYRKAAQTGLEMTLRCLLARAMTPDQQLLAIELMISWCLAEDDAVTNETQVLDYASTLEYAAHVHQAGALHATFTEAIFCSLMRMIGSEVRYVSLLGNRLLQLLIDRGKNLKVFRRPQIFFENMELKLNRGGSSIRQSISGEDRAFLKQHRELVHRNLYESIVNHCDDRANLEATYSTVCLLALEIPCGFTAATFTCLMMNAQKFARTGGEIGSRSHKYYVHALVISVLTFICWLHKAELFHAYLNTIFKKRAKWAPHFNPPMLERYEFAAHHVLWDKPDLFLLDWEVRFGLWHRFRLVNDHKDDDGGGGGDDDVNRFESQENVVDDDDDA</sequence>
<dbReference type="Proteomes" id="UP000479190">
    <property type="component" value="Unassembled WGS sequence"/>
</dbReference>
<organism evidence="2 3">
    <name type="scientific">Trichogramma brassicae</name>
    <dbReference type="NCBI Taxonomy" id="86971"/>
    <lineage>
        <taxon>Eukaryota</taxon>
        <taxon>Metazoa</taxon>
        <taxon>Ecdysozoa</taxon>
        <taxon>Arthropoda</taxon>
        <taxon>Hexapoda</taxon>
        <taxon>Insecta</taxon>
        <taxon>Pterygota</taxon>
        <taxon>Neoptera</taxon>
        <taxon>Endopterygota</taxon>
        <taxon>Hymenoptera</taxon>
        <taxon>Apocrita</taxon>
        <taxon>Proctotrupomorpha</taxon>
        <taxon>Chalcidoidea</taxon>
        <taxon>Trichogrammatidae</taxon>
        <taxon>Trichogramma</taxon>
    </lineage>
</organism>
<keyword evidence="3" id="KW-1185">Reference proteome</keyword>
<dbReference type="AlphaFoldDB" id="A0A6H5HX92"/>
<dbReference type="GO" id="GO:0005886">
    <property type="term" value="C:plasma membrane"/>
    <property type="evidence" value="ECO:0007669"/>
    <property type="project" value="TreeGrafter"/>
</dbReference>
<gene>
    <name evidence="2" type="ORF">TBRA_LOCUS1956</name>
</gene>
<name>A0A6H5HX92_9HYME</name>
<dbReference type="PANTHER" id="PTHR12444">
    <property type="entry name" value="PROTEIN EFR3 HOMOLOG CMP44E"/>
    <property type="match status" value="1"/>
</dbReference>
<feature type="region of interest" description="Disordered" evidence="1">
    <location>
        <begin position="591"/>
        <end position="618"/>
    </location>
</feature>
<evidence type="ECO:0000256" key="1">
    <source>
        <dbReference type="SAM" id="MobiDB-lite"/>
    </source>
</evidence>
<dbReference type="InterPro" id="IPR051851">
    <property type="entry name" value="EFR3_Homologs"/>
</dbReference>
<dbReference type="GO" id="GO:0072659">
    <property type="term" value="P:protein localization to plasma membrane"/>
    <property type="evidence" value="ECO:0007669"/>
    <property type="project" value="TreeGrafter"/>
</dbReference>
<dbReference type="OrthoDB" id="7765283at2759"/>
<accession>A0A6H5HX92</accession>